<dbReference type="GO" id="GO:0009117">
    <property type="term" value="P:nucleotide metabolic process"/>
    <property type="evidence" value="ECO:0007669"/>
    <property type="project" value="UniProtKB-KW"/>
</dbReference>
<accession>A0A7N5P9A9</accession>
<comment type="catalytic activity">
    <reaction evidence="13">
        <text>N(7)-methyl-GMP + H2O = N(7)-methylguanosine + phosphate</text>
        <dbReference type="Rhea" id="RHEA:37107"/>
        <dbReference type="ChEBI" id="CHEBI:15377"/>
        <dbReference type="ChEBI" id="CHEBI:20794"/>
        <dbReference type="ChEBI" id="CHEBI:43474"/>
        <dbReference type="ChEBI" id="CHEBI:58285"/>
        <dbReference type="EC" id="3.1.3.91"/>
    </reaction>
</comment>
<comment type="similarity">
    <text evidence="3 14">Belongs to the pyrimidine 5'-nucleotidase family.</text>
</comment>
<evidence type="ECO:0000256" key="13">
    <source>
        <dbReference type="ARBA" id="ARBA00048583"/>
    </source>
</evidence>
<dbReference type="GO" id="GO:0000166">
    <property type="term" value="F:nucleotide binding"/>
    <property type="evidence" value="ECO:0007669"/>
    <property type="project" value="UniProtKB-KW"/>
</dbReference>
<comment type="subunit">
    <text evidence="4">Monomer.</text>
</comment>
<evidence type="ECO:0000256" key="5">
    <source>
        <dbReference type="ARBA" id="ARBA00022490"/>
    </source>
</evidence>
<comment type="function">
    <text evidence="12">Specifically hydrolyzes 7-methylguanosine monophosphate (m(7)GMP) to 7-methylguanosine and inorganic phosphate. The specific activity for m(7)GMP may protect cells against undesired salvage of m(7)GMP and its incorporation into nucleic acids. Also has weak activity for CMP. UMP and purine nucleotides are poor substrates.</text>
</comment>
<evidence type="ECO:0000313" key="16">
    <source>
        <dbReference type="Ensembl" id="ENSAMEP00000042783.1"/>
    </source>
</evidence>
<dbReference type="PANTHER" id="PTHR13045:SF15">
    <property type="entry name" value="7-METHYLGUANOSINE PHOSPHATE-SPECIFIC 5'-NUCLEOTIDASE"/>
    <property type="match status" value="1"/>
</dbReference>
<feature type="compositionally biased region" description="Low complexity" evidence="15">
    <location>
        <begin position="24"/>
        <end position="40"/>
    </location>
</feature>
<evidence type="ECO:0000256" key="1">
    <source>
        <dbReference type="ARBA" id="ARBA00000815"/>
    </source>
</evidence>
<reference evidence="16" key="3">
    <citation type="submission" date="2025-09" db="UniProtKB">
        <authorList>
            <consortium name="Ensembl"/>
        </authorList>
    </citation>
    <scope>IDENTIFICATION</scope>
</reference>
<dbReference type="Pfam" id="PF05822">
    <property type="entry name" value="UMPH-1"/>
    <property type="match status" value="1"/>
</dbReference>
<feature type="region of interest" description="Disordered" evidence="15">
    <location>
        <begin position="1"/>
        <end position="61"/>
    </location>
</feature>
<comment type="catalytic activity">
    <reaction evidence="1 14">
        <text>a ribonucleoside 5'-phosphate + H2O = a ribonucleoside + phosphate</text>
        <dbReference type="Rhea" id="RHEA:12484"/>
        <dbReference type="ChEBI" id="CHEBI:15377"/>
        <dbReference type="ChEBI" id="CHEBI:18254"/>
        <dbReference type="ChEBI" id="CHEBI:43474"/>
        <dbReference type="ChEBI" id="CHEBI:58043"/>
        <dbReference type="EC" id="3.1.3.5"/>
    </reaction>
</comment>
<dbReference type="InterPro" id="IPR023214">
    <property type="entry name" value="HAD_sf"/>
</dbReference>
<dbReference type="GO" id="GO:0005737">
    <property type="term" value="C:cytoplasm"/>
    <property type="evidence" value="ECO:0007669"/>
    <property type="project" value="UniProtKB-SubCell"/>
</dbReference>
<gene>
    <name evidence="16" type="primary">NT5C3B</name>
</gene>
<feature type="region of interest" description="Disordered" evidence="15">
    <location>
        <begin position="396"/>
        <end position="448"/>
    </location>
</feature>
<keyword evidence="9" id="KW-0460">Magnesium</keyword>
<keyword evidence="10 14" id="KW-0546">Nucleotide metabolism</keyword>
<evidence type="ECO:0000256" key="3">
    <source>
        <dbReference type="ARBA" id="ARBA00008389"/>
    </source>
</evidence>
<keyword evidence="6" id="KW-0479">Metal-binding</keyword>
<dbReference type="PANTHER" id="PTHR13045">
    <property type="entry name" value="5'-NUCLEOTIDASE"/>
    <property type="match status" value="1"/>
</dbReference>
<keyword evidence="8 14" id="KW-0378">Hydrolase</keyword>
<dbReference type="GO" id="GO:0008253">
    <property type="term" value="F:5'-nucleotidase activity"/>
    <property type="evidence" value="ECO:0007669"/>
    <property type="project" value="UniProtKB-EC"/>
</dbReference>
<dbReference type="Gene3D" id="1.10.150.340">
    <property type="entry name" value="Pyrimidine 5'-nucleotidase (UMPH-1), N-terminal domain"/>
    <property type="match status" value="1"/>
</dbReference>
<evidence type="ECO:0000256" key="6">
    <source>
        <dbReference type="ARBA" id="ARBA00022723"/>
    </source>
</evidence>
<dbReference type="InterPro" id="IPR036412">
    <property type="entry name" value="HAD-like_sf"/>
</dbReference>
<dbReference type="CDD" id="cd07504">
    <property type="entry name" value="HAD_5NT"/>
    <property type="match status" value="1"/>
</dbReference>
<evidence type="ECO:0000256" key="11">
    <source>
        <dbReference type="ARBA" id="ARBA00036362"/>
    </source>
</evidence>
<evidence type="ECO:0000313" key="17">
    <source>
        <dbReference type="Proteomes" id="UP000008912"/>
    </source>
</evidence>
<evidence type="ECO:0000256" key="10">
    <source>
        <dbReference type="ARBA" id="ARBA00023080"/>
    </source>
</evidence>
<proteinExistence type="inferred from homology"/>
<reference evidence="16" key="2">
    <citation type="submission" date="2025-08" db="UniProtKB">
        <authorList>
            <consortium name="Ensembl"/>
        </authorList>
    </citation>
    <scope>IDENTIFICATION</scope>
</reference>
<dbReference type="FunFam" id="3.40.50.1000:FF:000032">
    <property type="entry name" value="Cytosolic 5-nucleotidase 3-like"/>
    <property type="match status" value="1"/>
</dbReference>
<evidence type="ECO:0000256" key="7">
    <source>
        <dbReference type="ARBA" id="ARBA00022741"/>
    </source>
</evidence>
<dbReference type="AlphaFoldDB" id="A0A7N5P9A9"/>
<keyword evidence="17" id="KW-1185">Reference proteome</keyword>
<evidence type="ECO:0000256" key="2">
    <source>
        <dbReference type="ARBA" id="ARBA00004496"/>
    </source>
</evidence>
<organism evidence="16 17">
    <name type="scientific">Ailuropoda melanoleuca</name>
    <name type="common">Giant panda</name>
    <dbReference type="NCBI Taxonomy" id="9646"/>
    <lineage>
        <taxon>Eukaryota</taxon>
        <taxon>Metazoa</taxon>
        <taxon>Chordata</taxon>
        <taxon>Craniata</taxon>
        <taxon>Vertebrata</taxon>
        <taxon>Euteleostomi</taxon>
        <taxon>Mammalia</taxon>
        <taxon>Eutheria</taxon>
        <taxon>Laurasiatheria</taxon>
        <taxon>Carnivora</taxon>
        <taxon>Caniformia</taxon>
        <taxon>Ursidae</taxon>
        <taxon>Ailuropoda</taxon>
    </lineage>
</organism>
<protein>
    <recommendedName>
        <fullName evidence="14">5'-nucleotidase</fullName>
        <ecNumber evidence="14">3.1.3.5</ecNumber>
    </recommendedName>
</protein>
<evidence type="ECO:0000256" key="8">
    <source>
        <dbReference type="ARBA" id="ARBA00022801"/>
    </source>
</evidence>
<evidence type="ECO:0000256" key="4">
    <source>
        <dbReference type="ARBA" id="ARBA00011245"/>
    </source>
</evidence>
<name>A0A7N5P9A9_AILME</name>
<dbReference type="GeneTree" id="ENSGT00390000012959"/>
<comment type="catalytic activity">
    <reaction evidence="11">
        <text>CMP + H2O = cytidine + phosphate</text>
        <dbReference type="Rhea" id="RHEA:29367"/>
        <dbReference type="ChEBI" id="CHEBI:15377"/>
        <dbReference type="ChEBI" id="CHEBI:17562"/>
        <dbReference type="ChEBI" id="CHEBI:43474"/>
        <dbReference type="ChEBI" id="CHEBI:60377"/>
        <dbReference type="EC" id="3.1.3.91"/>
    </reaction>
</comment>
<dbReference type="Ensembl" id="ENSAMET00000045184.1">
    <property type="protein sequence ID" value="ENSAMEP00000042783.1"/>
    <property type="gene ID" value="ENSAMEG00000005754.2"/>
</dbReference>
<evidence type="ECO:0000256" key="14">
    <source>
        <dbReference type="RuleBase" id="RU361276"/>
    </source>
</evidence>
<dbReference type="SUPFAM" id="SSF56784">
    <property type="entry name" value="HAD-like"/>
    <property type="match status" value="1"/>
</dbReference>
<dbReference type="SFLD" id="SFLDS00003">
    <property type="entry name" value="Haloacid_Dehalogenase"/>
    <property type="match status" value="1"/>
</dbReference>
<evidence type="ECO:0000256" key="12">
    <source>
        <dbReference type="ARBA" id="ARBA00046090"/>
    </source>
</evidence>
<comment type="subcellular location">
    <subcellularLocation>
        <location evidence="2 14">Cytoplasm</location>
    </subcellularLocation>
</comment>
<dbReference type="Gene3D" id="3.40.50.1000">
    <property type="entry name" value="HAD superfamily/HAD-like"/>
    <property type="match status" value="1"/>
</dbReference>
<evidence type="ECO:0000256" key="9">
    <source>
        <dbReference type="ARBA" id="ARBA00022842"/>
    </source>
</evidence>
<reference evidence="16 17" key="1">
    <citation type="journal article" date="2010" name="Nature">
        <title>The sequence and de novo assembly of the giant panda genome.</title>
        <authorList>
            <person name="Li R."/>
            <person name="Fan W."/>
            <person name="Tian G."/>
            <person name="Zhu H."/>
            <person name="He L."/>
            <person name="Cai J."/>
            <person name="Huang Q."/>
            <person name="Cai Q."/>
            <person name="Li B."/>
            <person name="Bai Y."/>
            <person name="Zhang Z."/>
            <person name="Zhang Y."/>
            <person name="Wang W."/>
            <person name="Li J."/>
            <person name="Wei F."/>
            <person name="Li H."/>
            <person name="Jian M."/>
            <person name="Li J."/>
            <person name="Zhang Z."/>
            <person name="Nielsen R."/>
            <person name="Li D."/>
            <person name="Gu W."/>
            <person name="Yang Z."/>
            <person name="Xuan Z."/>
            <person name="Ryder O.A."/>
            <person name="Leung F.C."/>
            <person name="Zhou Y."/>
            <person name="Cao J."/>
            <person name="Sun X."/>
            <person name="Fu Y."/>
            <person name="Fang X."/>
            <person name="Guo X."/>
            <person name="Wang B."/>
            <person name="Hou R."/>
            <person name="Shen F."/>
            <person name="Mu B."/>
            <person name="Ni P."/>
            <person name="Lin R."/>
            <person name="Qian W."/>
            <person name="Wang G."/>
            <person name="Yu C."/>
            <person name="Nie W."/>
            <person name="Wang J."/>
            <person name="Wu Z."/>
            <person name="Liang H."/>
            <person name="Min J."/>
            <person name="Wu Q."/>
            <person name="Cheng S."/>
            <person name="Ruan J."/>
            <person name="Wang M."/>
            <person name="Shi Z."/>
            <person name="Wen M."/>
            <person name="Liu B."/>
            <person name="Ren X."/>
            <person name="Zheng H."/>
            <person name="Dong D."/>
            <person name="Cook K."/>
            <person name="Shan G."/>
            <person name="Zhang H."/>
            <person name="Kosiol C."/>
            <person name="Xie X."/>
            <person name="Lu Z."/>
            <person name="Zheng H."/>
            <person name="Li Y."/>
            <person name="Steiner C.C."/>
            <person name="Lam T.T."/>
            <person name="Lin S."/>
            <person name="Zhang Q."/>
            <person name="Li G."/>
            <person name="Tian J."/>
            <person name="Gong T."/>
            <person name="Liu H."/>
            <person name="Zhang D."/>
            <person name="Fang L."/>
            <person name="Ye C."/>
            <person name="Zhang J."/>
            <person name="Hu W."/>
            <person name="Xu A."/>
            <person name="Ren Y."/>
            <person name="Zhang G."/>
            <person name="Bruford M.W."/>
            <person name="Li Q."/>
            <person name="Ma L."/>
            <person name="Guo Y."/>
            <person name="An N."/>
            <person name="Hu Y."/>
            <person name="Zheng Y."/>
            <person name="Shi Y."/>
            <person name="Li Z."/>
            <person name="Liu Q."/>
            <person name="Chen Y."/>
            <person name="Zhao J."/>
            <person name="Qu N."/>
            <person name="Zhao S."/>
            <person name="Tian F."/>
            <person name="Wang X."/>
            <person name="Wang H."/>
            <person name="Xu L."/>
            <person name="Liu X."/>
            <person name="Vinar T."/>
            <person name="Wang Y."/>
            <person name="Lam T.W."/>
            <person name="Yiu S.M."/>
            <person name="Liu S."/>
            <person name="Zhang H."/>
            <person name="Li D."/>
            <person name="Huang Y."/>
            <person name="Wang X."/>
            <person name="Yang G."/>
            <person name="Jiang Z."/>
            <person name="Wang J."/>
            <person name="Qin N."/>
            <person name="Li L."/>
            <person name="Li J."/>
            <person name="Bolund L."/>
            <person name="Kristiansen K."/>
            <person name="Wong G.K."/>
            <person name="Olson M."/>
            <person name="Zhang X."/>
            <person name="Li S."/>
            <person name="Yang H."/>
            <person name="Wang J."/>
            <person name="Wang J."/>
        </authorList>
    </citation>
    <scope>NUCLEOTIDE SEQUENCE [LARGE SCALE GENOMIC DNA]</scope>
</reference>
<dbReference type="InterPro" id="IPR006434">
    <property type="entry name" value="Pyrimidine_nucleotidase_eu"/>
</dbReference>
<keyword evidence="7 14" id="KW-0547">Nucleotide-binding</keyword>
<keyword evidence="5 14" id="KW-0963">Cytoplasm</keyword>
<sequence>MTPLASALALDGSTRWHPVTRLLGPSPSSTQSPQPGSCPARAPPSPGPRPAVPRSPGPLAAGDACAVRPRGGRCPGAVVPAASAMAEEVSTLMKATVLMRQPGRVQEIVGALRRGGGDRLQVISDFDMTLSRFAYNGKRCPSSYNILDNSKIISEECQNELKALLHHYYPIEIDPHRTIKEKLPHMVEWWTKAHDLLCQQRIQKVQIAQVVRESNAMLREGYKTFFNTLYQNNIPLFIFSAGIGDILEEIIRQMKVFHPNIHIVSNYMDFDEDGFLQGFKGQLIHTYNKNSSVCENSGYFQQLQGKTNILLLGDSMGDLTMADGVPGVENILKIGFLNDKFQLLHSDLAILVAVLVLEHVCYGFLRVLPRHEASFALTDLSLDEGGELGAKRAKGRGSLWAAPPPGTPAPLQRAAPHCQGHPGLQGARREEKEGVAIRPRSPGAGTEP</sequence>
<dbReference type="GO" id="GO:0000287">
    <property type="term" value="F:magnesium ion binding"/>
    <property type="evidence" value="ECO:0007669"/>
    <property type="project" value="InterPro"/>
</dbReference>
<feature type="compositionally biased region" description="Pro residues" evidence="15">
    <location>
        <begin position="41"/>
        <end position="56"/>
    </location>
</feature>
<dbReference type="NCBIfam" id="TIGR01544">
    <property type="entry name" value="HAD-SF-IE"/>
    <property type="match status" value="1"/>
</dbReference>
<evidence type="ECO:0000256" key="15">
    <source>
        <dbReference type="SAM" id="MobiDB-lite"/>
    </source>
</evidence>
<dbReference type="FunFam" id="1.10.150.340:FF:000001">
    <property type="entry name" value="Cytosolic 5-nucleotidase 3-like"/>
    <property type="match status" value="1"/>
</dbReference>
<dbReference type="SFLD" id="SFLDG01128">
    <property type="entry name" value="C1.4:_5'-Nucleotidase_Like"/>
    <property type="match status" value="1"/>
</dbReference>
<dbReference type="EC" id="3.1.3.5" evidence="14"/>
<dbReference type="Proteomes" id="UP000008912">
    <property type="component" value="Unassembled WGS sequence"/>
</dbReference>